<dbReference type="Proteomes" id="UP000030905">
    <property type="component" value="Chromosome"/>
</dbReference>
<dbReference type="InterPro" id="IPR058240">
    <property type="entry name" value="rSAM_sf"/>
</dbReference>
<dbReference type="InterPro" id="IPR013785">
    <property type="entry name" value="Aldolase_TIM"/>
</dbReference>
<comment type="catalytic activity">
    <reaction evidence="8">
        <text>6-carboxy-5,6,7,8-tetrahydropterin + H(+) = 7-carboxy-7-carbaguanine + NH4(+)</text>
        <dbReference type="Rhea" id="RHEA:27974"/>
        <dbReference type="ChEBI" id="CHEBI:15378"/>
        <dbReference type="ChEBI" id="CHEBI:28938"/>
        <dbReference type="ChEBI" id="CHEBI:61032"/>
        <dbReference type="ChEBI" id="CHEBI:61036"/>
        <dbReference type="EC" id="4.3.99.3"/>
    </reaction>
</comment>
<proteinExistence type="inferred from homology"/>
<evidence type="ECO:0000313" key="12">
    <source>
        <dbReference type="Proteomes" id="UP000028042"/>
    </source>
</evidence>
<feature type="binding site" evidence="8">
    <location>
        <position position="42"/>
    </location>
    <ligand>
        <name>Mg(2+)</name>
        <dbReference type="ChEBI" id="CHEBI:18420"/>
    </ligand>
</feature>
<dbReference type="GO" id="GO:0016840">
    <property type="term" value="F:carbon-nitrogen lyase activity"/>
    <property type="evidence" value="ECO:0007669"/>
    <property type="project" value="UniProtKB-UniRule"/>
</dbReference>
<dbReference type="EC" id="4.3.99.3" evidence="8"/>
<sequence length="250" mass="29070">MPQRAYIKEIFKSIQGEAEYVGYEQIFVRFIGCNIKCNYCDTDINKSEHLKFYKNWDLNNYESVKNPVSPEELIKLIEKLDPENSVHSISLTGGEPLINIDFLKEFLPKFKRARDTKIFLETNGTLAEELSGIAEYVDIVSMDLKLASYLEDKKNLMNEHRLFLKQCVENNIATYVKVVIDNNFNQEELNNYLALVEPYRNNIKVYIQPMMQGDKMLVNSEKLRAAFELCKSKGLVPRIIPQIHKMLSLN</sequence>
<dbReference type="PANTHER" id="PTHR42836:SF1">
    <property type="entry name" value="7-CARBOXY-7-DEAZAGUANINE SYNTHASE"/>
    <property type="match status" value="1"/>
</dbReference>
<dbReference type="AlphaFoldDB" id="A0A0H3J6Q1"/>
<keyword evidence="4 8" id="KW-0460">Magnesium</keyword>
<evidence type="ECO:0000313" key="10">
    <source>
        <dbReference type="EMBL" id="AJA50628.1"/>
    </source>
</evidence>
<dbReference type="PIRSF" id="PIRSF000370">
    <property type="entry name" value="QueE"/>
    <property type="match status" value="1"/>
</dbReference>
<feature type="binding site" evidence="8">
    <location>
        <position position="33"/>
    </location>
    <ligand>
        <name>[4Fe-4S] cluster</name>
        <dbReference type="ChEBI" id="CHEBI:49883"/>
        <note>4Fe-4S-S-AdoMet</note>
    </ligand>
</feature>
<feature type="binding site" evidence="8">
    <location>
        <position position="40"/>
    </location>
    <ligand>
        <name>[4Fe-4S] cluster</name>
        <dbReference type="ChEBI" id="CHEBI:49883"/>
        <note>4Fe-4S-S-AdoMet</note>
    </ligand>
</feature>
<evidence type="ECO:0000256" key="3">
    <source>
        <dbReference type="ARBA" id="ARBA00022723"/>
    </source>
</evidence>
<evidence type="ECO:0000259" key="9">
    <source>
        <dbReference type="PROSITE" id="PS51918"/>
    </source>
</evidence>
<comment type="cofactor">
    <cofactor evidence="8">
        <name>[4Fe-4S] cluster</name>
        <dbReference type="ChEBI" id="CHEBI:49883"/>
    </cofactor>
    <text evidence="8">Binds 1 [4Fe-4S] cluster. The cluster is coordinated with 3 cysteines and an exchangeable S-adenosyl-L-methionine.</text>
</comment>
<keyword evidence="5 8" id="KW-0408">Iron</keyword>
<accession>A0A0H3J6Q1</accession>
<feature type="binding site" evidence="8">
    <location>
        <position position="94"/>
    </location>
    <ligand>
        <name>S-adenosyl-L-methionine</name>
        <dbReference type="ChEBI" id="CHEBI:59789"/>
    </ligand>
</feature>
<dbReference type="GO" id="GO:0000287">
    <property type="term" value="F:magnesium ion binding"/>
    <property type="evidence" value="ECO:0007669"/>
    <property type="project" value="UniProtKB-UniRule"/>
</dbReference>
<evidence type="ECO:0000256" key="6">
    <source>
        <dbReference type="ARBA" id="ARBA00023014"/>
    </source>
</evidence>
<evidence type="ECO:0000313" key="11">
    <source>
        <dbReference type="EMBL" id="KRU13360.1"/>
    </source>
</evidence>
<keyword evidence="7 8" id="KW-0456">Lyase</keyword>
<dbReference type="EMBL" id="CP009268">
    <property type="protein sequence ID" value="AJA50628.1"/>
    <property type="molecule type" value="Genomic_DNA"/>
</dbReference>
<dbReference type="GO" id="GO:0051539">
    <property type="term" value="F:4 iron, 4 sulfur cluster binding"/>
    <property type="evidence" value="ECO:0007669"/>
    <property type="project" value="UniProtKB-UniRule"/>
</dbReference>
<dbReference type="SFLD" id="SFLDS00029">
    <property type="entry name" value="Radical_SAM"/>
    <property type="match status" value="1"/>
</dbReference>
<keyword evidence="2 8" id="KW-0949">S-adenosyl-L-methionine</keyword>
<dbReference type="eggNOG" id="COG0602">
    <property type="taxonomic scope" value="Bacteria"/>
</dbReference>
<comment type="caution">
    <text evidence="8">Lacks conserved residue(s) required for the propagation of feature annotation.</text>
</comment>
<feature type="binding site" evidence="8">
    <location>
        <position position="29"/>
    </location>
    <ligand>
        <name>substrate</name>
    </ligand>
</feature>
<name>A0A0H3J6Q1_CLOPA</name>
<evidence type="ECO:0000256" key="8">
    <source>
        <dbReference type="HAMAP-Rule" id="MF_00917"/>
    </source>
</evidence>
<comment type="function">
    <text evidence="8">Catalyzes the complex heterocyclic radical-mediated conversion of 6-carboxy-5,6,7,8-tetrahydropterin (CPH4) to 7-carboxy-7-deazaguanine (CDG), a step common to the biosynthetic pathways of all 7-deazapurine-containing compounds.</text>
</comment>
<feature type="binding site" evidence="8">
    <location>
        <begin position="39"/>
        <end position="41"/>
    </location>
    <ligand>
        <name>S-adenosyl-L-methionine</name>
        <dbReference type="ChEBI" id="CHEBI:59789"/>
    </ligand>
</feature>
<dbReference type="Gene3D" id="3.20.20.70">
    <property type="entry name" value="Aldolase class I"/>
    <property type="match status" value="1"/>
</dbReference>
<dbReference type="KEGG" id="cpae:CPAST_c05400"/>
<reference evidence="11" key="2">
    <citation type="submission" date="2015-10" db="EMBL/GenBank/DDBJ databases">
        <title>Improved Draft Genome Sequence of Clostridium pasteurianum Strain ATCC 6013 (DSM 525) Using a Hybrid Next-Generation Sequencing Approach.</title>
        <authorList>
            <person name="Pyne M.E."/>
            <person name="Utturkar S.M."/>
            <person name="Brown S.D."/>
            <person name="Moo-Young M."/>
            <person name="Chung D.A."/>
            <person name="Chou P.C."/>
        </authorList>
    </citation>
    <scope>NUCLEOTIDE SEQUENCE</scope>
    <source>
        <strain evidence="11">ATCC 6013</strain>
    </source>
</reference>
<comment type="cofactor">
    <cofactor evidence="8">
        <name>Mg(2+)</name>
        <dbReference type="ChEBI" id="CHEBI:18420"/>
    </cofactor>
</comment>
<organism evidence="10 13">
    <name type="scientific">Clostridium pasteurianum DSM 525 = ATCC 6013</name>
    <dbReference type="NCBI Taxonomy" id="1262449"/>
    <lineage>
        <taxon>Bacteria</taxon>
        <taxon>Bacillati</taxon>
        <taxon>Bacillota</taxon>
        <taxon>Clostridia</taxon>
        <taxon>Eubacteriales</taxon>
        <taxon>Clostridiaceae</taxon>
        <taxon>Clostridium</taxon>
    </lineage>
</organism>
<dbReference type="EMBL" id="JPGY02000001">
    <property type="protein sequence ID" value="KRU13360.1"/>
    <property type="molecule type" value="Genomic_DNA"/>
</dbReference>
<dbReference type="GO" id="GO:1904047">
    <property type="term" value="F:S-adenosyl-L-methionine binding"/>
    <property type="evidence" value="ECO:0007669"/>
    <property type="project" value="UniProtKB-UniRule"/>
</dbReference>
<keyword evidence="6 8" id="KW-0411">Iron-sulfur</keyword>
<comment type="subunit">
    <text evidence="8">Homodimer.</text>
</comment>
<protein>
    <recommendedName>
        <fullName evidence="8">7-carboxy-7-deazaguanine synthase</fullName>
        <shortName evidence="8">CDG synthase</shortName>
        <ecNumber evidence="8">4.3.99.3</ecNumber>
    </recommendedName>
    <alternativeName>
        <fullName evidence="8">Queuosine biosynthesis protein QueE</fullName>
    </alternativeName>
</protein>
<gene>
    <name evidence="8 10" type="primary">queE</name>
    <name evidence="10" type="ORF">CLPA_c05400</name>
    <name evidence="11" type="ORF">CP6013_02608</name>
</gene>
<dbReference type="RefSeq" id="WP_004455231.1">
    <property type="nucleotide sequence ID" value="NZ_ANZB01000001.1"/>
</dbReference>
<evidence type="ECO:0000256" key="5">
    <source>
        <dbReference type="ARBA" id="ARBA00023004"/>
    </source>
</evidence>
<dbReference type="Pfam" id="PF04055">
    <property type="entry name" value="Radical_SAM"/>
    <property type="match status" value="1"/>
</dbReference>
<feature type="binding site" evidence="8">
    <location>
        <position position="92"/>
    </location>
    <ligand>
        <name>substrate</name>
    </ligand>
</feature>
<keyword evidence="8" id="KW-0671">Queuosine biosynthesis</keyword>
<dbReference type="UniPathway" id="UPA00391"/>
<comment type="cofactor">
    <cofactor evidence="8">
        <name>S-adenosyl-L-methionine</name>
        <dbReference type="ChEBI" id="CHEBI:59789"/>
    </cofactor>
    <text evidence="8">Binds 1 S-adenosyl-L-methionine per subunit.</text>
</comment>
<dbReference type="PROSITE" id="PS51918">
    <property type="entry name" value="RADICAL_SAM"/>
    <property type="match status" value="1"/>
</dbReference>
<dbReference type="KEGG" id="cpat:CLPA_c05400"/>
<evidence type="ECO:0000256" key="7">
    <source>
        <dbReference type="ARBA" id="ARBA00023239"/>
    </source>
</evidence>
<dbReference type="InterPro" id="IPR024924">
    <property type="entry name" value="7-CO-7-deazaguanine_synth-like"/>
</dbReference>
<evidence type="ECO:0000256" key="4">
    <source>
        <dbReference type="ARBA" id="ARBA00022842"/>
    </source>
</evidence>
<evidence type="ECO:0000256" key="1">
    <source>
        <dbReference type="ARBA" id="ARBA00022485"/>
    </source>
</evidence>
<keyword evidence="3 8" id="KW-0479">Metal-binding</keyword>
<comment type="pathway">
    <text evidence="8">Purine metabolism; 7-cyano-7-deazaguanine biosynthesis.</text>
</comment>
<dbReference type="PANTHER" id="PTHR42836">
    <property type="entry name" value="7-CARBOXY-7-DEAZAGUANINE SYNTHASE"/>
    <property type="match status" value="1"/>
</dbReference>
<keyword evidence="13" id="KW-1185">Reference proteome</keyword>
<comment type="similarity">
    <text evidence="8">Belongs to the radical SAM superfamily. 7-carboxy-7-deazaguanine synthase family.</text>
</comment>
<dbReference type="HAMAP" id="MF_00917">
    <property type="entry name" value="QueE"/>
    <property type="match status" value="1"/>
</dbReference>
<reference evidence="10 13" key="1">
    <citation type="journal article" date="2015" name="Genome Announc.">
        <title>Complete Genome Sequence of the Nitrogen-Fixing and Solvent-Producing Clostridium pasteurianum DSM 525.</title>
        <authorList>
            <person name="Poehlein A."/>
            <person name="Grosse-Honebrink A."/>
            <person name="Zhang Y."/>
            <person name="Minton N.P."/>
            <person name="Daniel R."/>
        </authorList>
    </citation>
    <scope>NUCLEOTIDE SEQUENCE [LARGE SCALE GENOMIC DNA]</scope>
    <source>
        <strain evidence="10">DSM 525</strain>
        <strain evidence="13">DSM 525 / ATCC 6013</strain>
    </source>
</reference>
<dbReference type="GeneID" id="93072767"/>
<feature type="domain" description="Radical SAM core" evidence="9">
    <location>
        <begin position="20"/>
        <end position="250"/>
    </location>
</feature>
<dbReference type="Proteomes" id="UP000028042">
    <property type="component" value="Unassembled WGS sequence"/>
</dbReference>
<feature type="binding site" evidence="8">
    <location>
        <begin position="14"/>
        <end position="16"/>
    </location>
    <ligand>
        <name>substrate</name>
    </ligand>
</feature>
<dbReference type="SUPFAM" id="SSF102114">
    <property type="entry name" value="Radical SAM enzymes"/>
    <property type="match status" value="1"/>
</dbReference>
<feature type="binding site" evidence="8">
    <location>
        <position position="37"/>
    </location>
    <ligand>
        <name>[4Fe-4S] cluster</name>
        <dbReference type="ChEBI" id="CHEBI:49883"/>
        <note>4Fe-4S-S-AdoMet</note>
    </ligand>
</feature>
<evidence type="ECO:0000313" key="13">
    <source>
        <dbReference type="Proteomes" id="UP000030905"/>
    </source>
</evidence>
<evidence type="ECO:0000256" key="2">
    <source>
        <dbReference type="ARBA" id="ARBA00022691"/>
    </source>
</evidence>
<dbReference type="InterPro" id="IPR007197">
    <property type="entry name" value="rSAM"/>
</dbReference>
<dbReference type="PATRIC" id="fig|1262449.3.peg.437"/>
<dbReference type="CDD" id="cd01335">
    <property type="entry name" value="Radical_SAM"/>
    <property type="match status" value="1"/>
</dbReference>
<reference evidence="11 12" key="3">
    <citation type="journal article" name="Genome Announc.">
        <title>Improved Draft Genome Sequence of Clostridium pasteurianum Strain ATCC 6013 (DSM 525) Using a Hybrid Next-Generation Sequencing Approach.</title>
        <authorList>
            <person name="Pyne M.E."/>
            <person name="Utturkar S."/>
            <person name="Brown S.D."/>
            <person name="Moo-Young M."/>
            <person name="Chung D.A."/>
            <person name="Chou C.P."/>
        </authorList>
    </citation>
    <scope>NUCLEOTIDE SEQUENCE [LARGE SCALE GENOMIC DNA]</scope>
    <source>
        <strain evidence="11 12">ATCC 6013</strain>
    </source>
</reference>
<keyword evidence="1 8" id="KW-0004">4Fe-4S</keyword>
<dbReference type="GO" id="GO:0008616">
    <property type="term" value="P:tRNA queuosine(34) biosynthetic process"/>
    <property type="evidence" value="ECO:0007669"/>
    <property type="project" value="UniProtKB-UniRule"/>
</dbReference>